<dbReference type="InterPro" id="IPR039942">
    <property type="entry name" value="SBSPO"/>
</dbReference>
<comment type="caution">
    <text evidence="2">The sequence shown here is derived from an EMBL/GenBank/DDBJ whole genome shotgun (WGS) entry which is preliminary data.</text>
</comment>
<dbReference type="Gene3D" id="2.20.100.10">
    <property type="entry name" value="Thrombospondin type-1 (TSP1) repeat"/>
    <property type="match status" value="1"/>
</dbReference>
<dbReference type="SMART" id="SM00209">
    <property type="entry name" value="TSP1"/>
    <property type="match status" value="1"/>
</dbReference>
<dbReference type="AlphaFoldDB" id="A0A5B7HVJ6"/>
<organism evidence="2 3">
    <name type="scientific">Portunus trituberculatus</name>
    <name type="common">Swimming crab</name>
    <name type="synonym">Neptunus trituberculatus</name>
    <dbReference type="NCBI Taxonomy" id="210409"/>
    <lineage>
        <taxon>Eukaryota</taxon>
        <taxon>Metazoa</taxon>
        <taxon>Ecdysozoa</taxon>
        <taxon>Arthropoda</taxon>
        <taxon>Crustacea</taxon>
        <taxon>Multicrustacea</taxon>
        <taxon>Malacostraca</taxon>
        <taxon>Eumalacostraca</taxon>
        <taxon>Eucarida</taxon>
        <taxon>Decapoda</taxon>
        <taxon>Pleocyemata</taxon>
        <taxon>Brachyura</taxon>
        <taxon>Eubrachyura</taxon>
        <taxon>Portunoidea</taxon>
        <taxon>Portunidae</taxon>
        <taxon>Portuninae</taxon>
        <taxon>Portunus</taxon>
    </lineage>
</organism>
<dbReference type="PROSITE" id="PS50092">
    <property type="entry name" value="TSP1"/>
    <property type="match status" value="1"/>
</dbReference>
<dbReference type="Proteomes" id="UP000324222">
    <property type="component" value="Unassembled WGS sequence"/>
</dbReference>
<proteinExistence type="predicted"/>
<name>A0A5B7HVJ6_PORTR</name>
<dbReference type="PANTHER" id="PTHR20920:SF5">
    <property type="entry name" value="SMB DOMAIN-CONTAINING PROTEIN"/>
    <property type="match status" value="1"/>
</dbReference>
<evidence type="ECO:0000313" key="2">
    <source>
        <dbReference type="EMBL" id="MPC74003.1"/>
    </source>
</evidence>
<evidence type="ECO:0000313" key="3">
    <source>
        <dbReference type="Proteomes" id="UP000324222"/>
    </source>
</evidence>
<feature type="compositionally biased region" description="Acidic residues" evidence="1">
    <location>
        <begin position="275"/>
        <end position="285"/>
    </location>
</feature>
<dbReference type="EMBL" id="VSRR010038038">
    <property type="protein sequence ID" value="MPC74003.1"/>
    <property type="molecule type" value="Genomic_DNA"/>
</dbReference>
<dbReference type="PANTHER" id="PTHR20920">
    <property type="entry name" value="RPE-SPONDIN"/>
    <property type="match status" value="1"/>
</dbReference>
<dbReference type="OrthoDB" id="5814848at2759"/>
<dbReference type="InterPro" id="IPR000884">
    <property type="entry name" value="TSP1_rpt"/>
</dbReference>
<feature type="region of interest" description="Disordered" evidence="1">
    <location>
        <begin position="262"/>
        <end position="287"/>
    </location>
</feature>
<protein>
    <submittedName>
        <fullName evidence="2">Thrombospondin type-1 domain-containing protein 7A</fullName>
    </submittedName>
</protein>
<keyword evidence="3" id="KW-1185">Reference proteome</keyword>
<sequence length="358" mass="39322">MPMFVTAIRRIPRQIAPILVHTDLTIVSFSPPPPLPPSTEVWSIVVFVYEREFPGQSATRIALSAATPQFSRTLFPRSTVLWAFIGVALREWLVNACRCHRYVRLCDDFARDWELCHTSRQTNGEWLVGAWSPCQVGSDRARDAEGFCHGLRNRSAKCQVEGSDAPLDQCPRPRPSPEAACITTCPQDCVVGPWGEWVPCSSCNTSQRRTRSVVVAPTQGGSPCPPLSESRPCLGDCTPSGASSASLQEDTEPMVRLRVGEWGPCQPSPTIPNDPLEDDLGDPPEDNSISFLNSNEQETTFPEAAALQAVKEEDSGRSSTVRPSQVPEAWTDVDMPQVGRQERALTCVHLNGTLLSLR</sequence>
<gene>
    <name evidence="2" type="primary">Thsd7a</name>
    <name evidence="2" type="ORF">E2C01_068347</name>
</gene>
<reference evidence="2 3" key="1">
    <citation type="submission" date="2019-05" db="EMBL/GenBank/DDBJ databases">
        <title>Another draft genome of Portunus trituberculatus and its Hox gene families provides insights of decapod evolution.</title>
        <authorList>
            <person name="Jeong J.-H."/>
            <person name="Song I."/>
            <person name="Kim S."/>
            <person name="Choi T."/>
            <person name="Kim D."/>
            <person name="Ryu S."/>
            <person name="Kim W."/>
        </authorList>
    </citation>
    <scope>NUCLEOTIDE SEQUENCE [LARGE SCALE GENOMIC DNA]</scope>
    <source>
        <tissue evidence="2">Muscle</tissue>
    </source>
</reference>
<dbReference type="SUPFAM" id="SSF82895">
    <property type="entry name" value="TSP-1 type 1 repeat"/>
    <property type="match status" value="1"/>
</dbReference>
<accession>A0A5B7HVJ6</accession>
<evidence type="ECO:0000256" key="1">
    <source>
        <dbReference type="SAM" id="MobiDB-lite"/>
    </source>
</evidence>
<dbReference type="InterPro" id="IPR036383">
    <property type="entry name" value="TSP1_rpt_sf"/>
</dbReference>